<evidence type="ECO:0000313" key="1">
    <source>
        <dbReference type="EMBL" id="KAJ9048381.1"/>
    </source>
</evidence>
<evidence type="ECO:0000313" key="2">
    <source>
        <dbReference type="Proteomes" id="UP001165960"/>
    </source>
</evidence>
<accession>A0ACC2REA7</accession>
<proteinExistence type="predicted"/>
<keyword evidence="2" id="KW-1185">Reference proteome</keyword>
<sequence length="125" mass="13307">MGIKTGYPWPVYSTPVRSDKLLIKEKIMFGPSSSIVNPSQASILASMPLLPYPGAELFLGRLDSLLRQCCLLGKIFHMSMVFVSVRPIPTGLNPSALASQISGLLPEGCVTGRFGGVEGGALMIL</sequence>
<dbReference type="Proteomes" id="UP001165960">
    <property type="component" value="Unassembled WGS sequence"/>
</dbReference>
<organism evidence="1 2">
    <name type="scientific">Entomophthora muscae</name>
    <dbReference type="NCBI Taxonomy" id="34485"/>
    <lineage>
        <taxon>Eukaryota</taxon>
        <taxon>Fungi</taxon>
        <taxon>Fungi incertae sedis</taxon>
        <taxon>Zoopagomycota</taxon>
        <taxon>Entomophthoromycotina</taxon>
        <taxon>Entomophthoromycetes</taxon>
        <taxon>Entomophthorales</taxon>
        <taxon>Entomophthoraceae</taxon>
        <taxon>Entomophthora</taxon>
    </lineage>
</organism>
<name>A0ACC2REA7_9FUNG</name>
<protein>
    <submittedName>
        <fullName evidence="1">Uncharacterized protein</fullName>
    </submittedName>
</protein>
<dbReference type="EMBL" id="QTSX02007419">
    <property type="protein sequence ID" value="KAJ9048381.1"/>
    <property type="molecule type" value="Genomic_DNA"/>
</dbReference>
<reference evidence="1" key="1">
    <citation type="submission" date="2022-04" db="EMBL/GenBank/DDBJ databases">
        <title>Genome of the entomopathogenic fungus Entomophthora muscae.</title>
        <authorList>
            <person name="Elya C."/>
            <person name="Lovett B.R."/>
            <person name="Lee E."/>
            <person name="Macias A.M."/>
            <person name="Hajek A.E."/>
            <person name="De Bivort B.L."/>
            <person name="Kasson M.T."/>
            <person name="De Fine Licht H.H."/>
            <person name="Stajich J.E."/>
        </authorList>
    </citation>
    <scope>NUCLEOTIDE SEQUENCE</scope>
    <source>
        <strain evidence="1">Berkeley</strain>
    </source>
</reference>
<comment type="caution">
    <text evidence="1">The sequence shown here is derived from an EMBL/GenBank/DDBJ whole genome shotgun (WGS) entry which is preliminary data.</text>
</comment>
<gene>
    <name evidence="1" type="ORF">DSO57_1035611</name>
</gene>